<keyword evidence="3" id="KW-1185">Reference proteome</keyword>
<accession>A0AAV7VRY9</accession>
<proteinExistence type="predicted"/>
<sequence length="77" mass="8066">MSGADTPRYLALPGGAEIDGADLLCWRTVRSWGRLHCPRVLAAGVTTPRCLTAPGGTGINGADPQHQGDRTELEPLA</sequence>
<protein>
    <submittedName>
        <fullName evidence="2">Uncharacterized protein</fullName>
    </submittedName>
</protein>
<evidence type="ECO:0000313" key="3">
    <source>
        <dbReference type="Proteomes" id="UP001066276"/>
    </source>
</evidence>
<evidence type="ECO:0000313" key="2">
    <source>
        <dbReference type="EMBL" id="KAJ1204202.1"/>
    </source>
</evidence>
<dbReference type="Proteomes" id="UP001066276">
    <property type="component" value="Chromosome 2_1"/>
</dbReference>
<gene>
    <name evidence="2" type="ORF">NDU88_007983</name>
</gene>
<name>A0AAV7VRY9_PLEWA</name>
<comment type="caution">
    <text evidence="2">The sequence shown here is derived from an EMBL/GenBank/DDBJ whole genome shotgun (WGS) entry which is preliminary data.</text>
</comment>
<dbReference type="EMBL" id="JANPWB010000003">
    <property type="protein sequence ID" value="KAJ1204202.1"/>
    <property type="molecule type" value="Genomic_DNA"/>
</dbReference>
<feature type="compositionally biased region" description="Basic and acidic residues" evidence="1">
    <location>
        <begin position="66"/>
        <end position="77"/>
    </location>
</feature>
<organism evidence="2 3">
    <name type="scientific">Pleurodeles waltl</name>
    <name type="common">Iberian ribbed newt</name>
    <dbReference type="NCBI Taxonomy" id="8319"/>
    <lineage>
        <taxon>Eukaryota</taxon>
        <taxon>Metazoa</taxon>
        <taxon>Chordata</taxon>
        <taxon>Craniata</taxon>
        <taxon>Vertebrata</taxon>
        <taxon>Euteleostomi</taxon>
        <taxon>Amphibia</taxon>
        <taxon>Batrachia</taxon>
        <taxon>Caudata</taxon>
        <taxon>Salamandroidea</taxon>
        <taxon>Salamandridae</taxon>
        <taxon>Pleurodelinae</taxon>
        <taxon>Pleurodeles</taxon>
    </lineage>
</organism>
<feature type="region of interest" description="Disordered" evidence="1">
    <location>
        <begin position="54"/>
        <end position="77"/>
    </location>
</feature>
<evidence type="ECO:0000256" key="1">
    <source>
        <dbReference type="SAM" id="MobiDB-lite"/>
    </source>
</evidence>
<reference evidence="2" key="1">
    <citation type="journal article" date="2022" name="bioRxiv">
        <title>Sequencing and chromosome-scale assembly of the giantPleurodeles waltlgenome.</title>
        <authorList>
            <person name="Brown T."/>
            <person name="Elewa A."/>
            <person name="Iarovenko S."/>
            <person name="Subramanian E."/>
            <person name="Araus A.J."/>
            <person name="Petzold A."/>
            <person name="Susuki M."/>
            <person name="Suzuki K.-i.T."/>
            <person name="Hayashi T."/>
            <person name="Toyoda A."/>
            <person name="Oliveira C."/>
            <person name="Osipova E."/>
            <person name="Leigh N.D."/>
            <person name="Simon A."/>
            <person name="Yun M.H."/>
        </authorList>
    </citation>
    <scope>NUCLEOTIDE SEQUENCE</scope>
    <source>
        <strain evidence="2">20211129_DDA</strain>
        <tissue evidence="2">Liver</tissue>
    </source>
</reference>
<dbReference type="AlphaFoldDB" id="A0AAV7VRY9"/>